<dbReference type="Proteomes" id="UP000293045">
    <property type="component" value="Unassembled WGS sequence"/>
</dbReference>
<dbReference type="AlphaFoldDB" id="A0A4Q9LM43"/>
<accession>A0A4Q9LM43</accession>
<dbReference type="VEuPathDB" id="MicrosporidiaDB:CWI39_0074p0010"/>
<dbReference type="PROSITE" id="PS50878">
    <property type="entry name" value="RT_POL"/>
    <property type="match status" value="1"/>
</dbReference>
<dbReference type="VEuPathDB" id="MicrosporidiaDB:CWI36_0392p0010"/>
<dbReference type="VEuPathDB" id="MicrosporidiaDB:CWI36_2672p0010"/>
<name>A0A4Q9LM43_9MICR</name>
<dbReference type="InterPro" id="IPR043128">
    <property type="entry name" value="Rev_trsase/Diguanyl_cyclase"/>
</dbReference>
<organism evidence="3 4">
    <name type="scientific">Hamiltosporidium magnivora</name>
    <dbReference type="NCBI Taxonomy" id="148818"/>
    <lineage>
        <taxon>Eukaryota</taxon>
        <taxon>Fungi</taxon>
        <taxon>Fungi incertae sedis</taxon>
        <taxon>Microsporidia</taxon>
        <taxon>Dubosqiidae</taxon>
        <taxon>Hamiltosporidium</taxon>
    </lineage>
</organism>
<dbReference type="GO" id="GO:0003964">
    <property type="term" value="F:RNA-directed DNA polymerase activity"/>
    <property type="evidence" value="ECO:0007669"/>
    <property type="project" value="UniProtKB-KW"/>
</dbReference>
<dbReference type="VEuPathDB" id="MicrosporidiaDB:CWI36_2183p0010"/>
<reference evidence="3 4" key="1">
    <citation type="submission" date="2017-12" db="EMBL/GenBank/DDBJ databases">
        <authorList>
            <person name="Pombert J.-F."/>
            <person name="Haag K.L."/>
            <person name="Ebert D."/>
        </authorList>
    </citation>
    <scope>NUCLEOTIDE SEQUENCE [LARGE SCALE GENOMIC DNA]</scope>
    <source>
        <strain evidence="3">IL-BN-2</strain>
    </source>
</reference>
<dbReference type="EMBL" id="PIXR01000074">
    <property type="protein sequence ID" value="TBU09418.1"/>
    <property type="molecule type" value="Genomic_DNA"/>
</dbReference>
<gene>
    <name evidence="3" type="ORF">CWI39_0074p0010</name>
</gene>
<dbReference type="VEuPathDB" id="MicrosporidiaDB:CWI36_0233p0010"/>
<dbReference type="SUPFAM" id="SSF56672">
    <property type="entry name" value="DNA/RNA polymerases"/>
    <property type="match status" value="2"/>
</dbReference>
<sequence length="1145" mass="132801">MKKTESSESDDKYNIPRIKYVIGNQAPKLPHTPRKKRDPNKPKLPCPYCFSLNTSNKGTWKNLNDPCTYCNSCKRSYSTQIAENFAYAFQNKKGKINESVNSNIGVTKKTSDPDINKVLNSSPEEKFTNLNQSKLTKEQIALVISGESPFPITKYIFVYFTGIKRNRTRLYKLSLQSINQDVARYIINLDFIGESTLEVICIDKYKSKIVTLFEGFPATYLKNSPEINEQKHLDVYALKERMKKIYQRKENKNLRLKRFAVRLNKLDVKELLEFLMSANIMAKKTWRDDIDNLNTNYRIVARLLSKKVKKRYTNSEGILILAKKSIYPQIIPSITDFGICIKMNDTLLIFIYKSPAVSAYKIINKIPSKYEGFDVLALGDYNLENSVAYEQIVLEQHAELGLYETKLAPFTYKHGSKTSTPDKCFSNFNVSPVVIEIEGMNHKLIKVQVGRVGTQLETNYNINLLKNADTLSEVRKRIETLTTKNEFFLNTLPIDEKLNLLHKILLKAARKLQIRKQVQRVSHNPILSHLKRLKRNKSANKDAHSVQLLRKEIRRLSRKLKRLGVEEGKVKHSNLQPSELHKLVCGSSTKRKISERQIKFAELQFNKEDLVPVSETKKKIEKFYFSINKKQDTKCDKLTGITIVELLDEIRNLKLGKSGGLSGIRNELIKACPMNFIGHLSVLFNQIILEKKVPMAWKCHRIRLIRKEKKSYRLIALIEETRKLFEKCIQRKLSFRLSTRQTGFRERHSPIDNALGVDHLLRKGAGKLICVESLYETNYYQGLSLNDTLLIAELIENNSYVLEHGNRKIDCFTASRGIPQGSVLSPNLYNVFIDDLLLYIPQNLRKNLFIYADDIFLFGATLKQIRKIIRCIQLHASDNKYELNQQKCFYNANKRCRIVVNGSPIEKQSPMHYLGYYFNLKGTDTNSSIKETRKKSLKAAIVMKNGLIKKVSIGNSGYYRLLLKGYVTFIRPHLDYTMFLLAANKTYVSASDRIQKSVVKYLFGLNQKIPSAFLYALLPIETMIQRSNRLTLSLGLRLITNIDTCLYTDLMQNNTKNFKHIKNTYEKYIYDTRIIPMNLLKDLKNSFLKDNRTLLEQITPLRFYDFKNIRYTDFTRLLNILKEEKFIQLQDIVEFFIEQSRNPPM</sequence>
<proteinExistence type="predicted"/>
<keyword evidence="3" id="KW-0808">Transferase</keyword>
<feature type="domain" description="Reverse transcriptase" evidence="2">
    <location>
        <begin position="686"/>
        <end position="918"/>
    </location>
</feature>
<dbReference type="Pfam" id="PF00078">
    <property type="entry name" value="RVT_1"/>
    <property type="match status" value="1"/>
</dbReference>
<dbReference type="InterPro" id="IPR000477">
    <property type="entry name" value="RT_dom"/>
</dbReference>
<dbReference type="InterPro" id="IPR043502">
    <property type="entry name" value="DNA/RNA_pol_sf"/>
</dbReference>
<keyword evidence="3" id="KW-0695">RNA-directed DNA polymerase</keyword>
<protein>
    <submittedName>
        <fullName evidence="3">Reverse transcriptase</fullName>
    </submittedName>
</protein>
<evidence type="ECO:0000313" key="3">
    <source>
        <dbReference type="EMBL" id="TBU09418.1"/>
    </source>
</evidence>
<evidence type="ECO:0000313" key="4">
    <source>
        <dbReference type="Proteomes" id="UP000293045"/>
    </source>
</evidence>
<feature type="region of interest" description="Disordered" evidence="1">
    <location>
        <begin position="1"/>
        <end position="40"/>
    </location>
</feature>
<feature type="compositionally biased region" description="Basic and acidic residues" evidence="1">
    <location>
        <begin position="1"/>
        <end position="14"/>
    </location>
</feature>
<keyword evidence="3" id="KW-0548">Nucleotidyltransferase</keyword>
<dbReference type="PANTHER" id="PTHR19446">
    <property type="entry name" value="REVERSE TRANSCRIPTASES"/>
    <property type="match status" value="1"/>
</dbReference>
<dbReference type="Gene3D" id="3.30.70.270">
    <property type="match status" value="1"/>
</dbReference>
<evidence type="ECO:0000259" key="2">
    <source>
        <dbReference type="PROSITE" id="PS50878"/>
    </source>
</evidence>
<evidence type="ECO:0000256" key="1">
    <source>
        <dbReference type="SAM" id="MobiDB-lite"/>
    </source>
</evidence>
<comment type="caution">
    <text evidence="3">The sequence shown here is derived from an EMBL/GenBank/DDBJ whole genome shotgun (WGS) entry which is preliminary data.</text>
</comment>